<evidence type="ECO:0000313" key="1">
    <source>
        <dbReference type="EMBL" id="AFX98969.1"/>
    </source>
</evidence>
<gene>
    <name evidence="1" type="ORF">A1OE_784</name>
</gene>
<proteinExistence type="predicted"/>
<dbReference type="KEGG" id="thal:A1OE_784"/>
<name>K7YR27_9PROT</name>
<protein>
    <submittedName>
        <fullName evidence="1">Uncharacterized protein</fullName>
    </submittedName>
</protein>
<dbReference type="AlphaFoldDB" id="K7YR27"/>
<dbReference type="HOGENOM" id="CLU_3115762_0_0_5"/>
<organism evidence="1 2">
    <name type="scientific">Candidatus Endolissoclinum faulkneri L2</name>
    <dbReference type="NCBI Taxonomy" id="1193729"/>
    <lineage>
        <taxon>Bacteria</taxon>
        <taxon>Pseudomonadati</taxon>
        <taxon>Pseudomonadota</taxon>
        <taxon>Alphaproteobacteria</taxon>
        <taxon>Rhodospirillales</taxon>
        <taxon>Rhodospirillaceae</taxon>
        <taxon>Candidatus Endolissoclinum</taxon>
    </lineage>
</organism>
<evidence type="ECO:0000313" key="2">
    <source>
        <dbReference type="Proteomes" id="UP000010077"/>
    </source>
</evidence>
<dbReference type="Proteomes" id="UP000010077">
    <property type="component" value="Chromosome"/>
</dbReference>
<keyword evidence="2" id="KW-1185">Reference proteome</keyword>
<dbReference type="EMBL" id="CP003539">
    <property type="protein sequence ID" value="AFX98969.1"/>
    <property type="molecule type" value="Genomic_DNA"/>
</dbReference>
<accession>K7YR27</accession>
<reference evidence="1 2" key="1">
    <citation type="journal article" date="2012" name="Proc. Natl. Acad. Sci. U.S.A.">
        <title>Genome streamlining and chemical defense in a coral reef symbiosis.</title>
        <authorList>
            <person name="Kwan J.C."/>
            <person name="Donia M.S."/>
            <person name="Han A.W."/>
            <person name="Hirose E."/>
            <person name="Haygood M.G."/>
            <person name="Schmidt E.W."/>
        </authorList>
    </citation>
    <scope>NUCLEOTIDE SEQUENCE [LARGE SCALE GENOMIC DNA]</scope>
    <source>
        <strain evidence="1 2">L2</strain>
    </source>
</reference>
<sequence length="50" mass="6062">MFKKTNNIIIFTNSKAYYNLTLKLFFILSYISDNDIIADFYTIISQYFYK</sequence>